<feature type="chain" id="PRO_5007282201" description="DUF2059 domain-containing protein" evidence="1">
    <location>
        <begin position="23"/>
        <end position="146"/>
    </location>
</feature>
<reference evidence="3" key="1">
    <citation type="submission" date="2016-02" db="EMBL/GenBank/DDBJ databases">
        <authorList>
            <person name="Rodrigo-Torres Lidia"/>
            <person name="Arahal R.David."/>
        </authorList>
    </citation>
    <scope>NUCLEOTIDE SEQUENCE [LARGE SCALE GENOMIC DNA]</scope>
    <source>
        <strain evidence="3">CECT 9029</strain>
    </source>
</reference>
<evidence type="ECO:0008006" key="4">
    <source>
        <dbReference type="Google" id="ProtNLM"/>
    </source>
</evidence>
<dbReference type="EMBL" id="FIZX01000002">
    <property type="protein sequence ID" value="CZF82496.1"/>
    <property type="molecule type" value="Genomic_DNA"/>
</dbReference>
<proteinExistence type="predicted"/>
<evidence type="ECO:0000313" key="2">
    <source>
        <dbReference type="EMBL" id="CZF82496.1"/>
    </source>
</evidence>
<protein>
    <recommendedName>
        <fullName evidence="4">DUF2059 domain-containing protein</fullName>
    </recommendedName>
</protein>
<dbReference type="Proteomes" id="UP000071641">
    <property type="component" value="Unassembled WGS sequence"/>
</dbReference>
<sequence length="146" mass="16081">MLKKIAIAAVSAMMMLAMPAKANVDAFATCMVDSLNGKERKQLAQWVYFAIAAHPEMAPFAKVTDKDRDVSDKVMADLVNRLLIEDCSEELVVAFNQNPLAVNQAFEFVGKVAMQELMTNPEVMATISNYAEHLDQEKLNGLLSGQ</sequence>
<dbReference type="AlphaFoldDB" id="A0A128F867"/>
<gene>
    <name evidence="2" type="ORF">GCE9029_03266</name>
</gene>
<keyword evidence="3" id="KW-1185">Reference proteome</keyword>
<accession>A0A128F867</accession>
<dbReference type="OrthoDB" id="5508986at2"/>
<dbReference type="RefSeq" id="WP_062664745.1">
    <property type="nucleotide sequence ID" value="NZ_FIZX01000002.1"/>
</dbReference>
<evidence type="ECO:0000313" key="3">
    <source>
        <dbReference type="Proteomes" id="UP000071641"/>
    </source>
</evidence>
<feature type="signal peptide" evidence="1">
    <location>
        <begin position="1"/>
        <end position="22"/>
    </location>
</feature>
<keyword evidence="1" id="KW-0732">Signal</keyword>
<evidence type="ECO:0000256" key="1">
    <source>
        <dbReference type="SAM" id="SignalP"/>
    </source>
</evidence>
<organism evidence="2 3">
    <name type="scientific">Grimontia celer</name>
    <dbReference type="NCBI Taxonomy" id="1796497"/>
    <lineage>
        <taxon>Bacteria</taxon>
        <taxon>Pseudomonadati</taxon>
        <taxon>Pseudomonadota</taxon>
        <taxon>Gammaproteobacteria</taxon>
        <taxon>Vibrionales</taxon>
        <taxon>Vibrionaceae</taxon>
        <taxon>Grimontia</taxon>
    </lineage>
</organism>
<name>A0A128F867_9GAMM</name>